<evidence type="ECO:0000259" key="3">
    <source>
        <dbReference type="PROSITE" id="PS51819"/>
    </source>
</evidence>
<gene>
    <name evidence="4" type="ORF">CRM82_06930</name>
</gene>
<proteinExistence type="predicted"/>
<dbReference type="InterPro" id="IPR029068">
    <property type="entry name" value="Glyas_Bleomycin-R_OHBP_Dase"/>
</dbReference>
<feature type="compositionally biased region" description="Basic and acidic residues" evidence="2">
    <location>
        <begin position="211"/>
        <end position="222"/>
    </location>
</feature>
<organism evidence="4 5">
    <name type="scientific">Comamonas terrigena</name>
    <dbReference type="NCBI Taxonomy" id="32013"/>
    <lineage>
        <taxon>Bacteria</taxon>
        <taxon>Pseudomonadati</taxon>
        <taxon>Pseudomonadota</taxon>
        <taxon>Betaproteobacteria</taxon>
        <taxon>Burkholderiales</taxon>
        <taxon>Comamonadaceae</taxon>
        <taxon>Comamonas</taxon>
    </lineage>
</organism>
<dbReference type="OrthoDB" id="9804944at2"/>
<evidence type="ECO:0000256" key="2">
    <source>
        <dbReference type="SAM" id="MobiDB-lite"/>
    </source>
</evidence>
<feature type="domain" description="VOC" evidence="3">
    <location>
        <begin position="35"/>
        <end position="167"/>
    </location>
</feature>
<dbReference type="PANTHER" id="PTHR36113:SF6">
    <property type="entry name" value="FOSFOMYCIN RESISTANCE PROTEIN FOSX"/>
    <property type="match status" value="1"/>
</dbReference>
<comment type="caution">
    <text evidence="4">The sequence shown here is derived from an EMBL/GenBank/DDBJ whole genome shotgun (WGS) entry which is preliminary data.</text>
</comment>
<feature type="region of interest" description="Disordered" evidence="2">
    <location>
        <begin position="196"/>
        <end position="222"/>
    </location>
</feature>
<dbReference type="STRING" id="1219032.GCA_001515545_03509"/>
<sequence length="222" mass="24944">MPTASASPQAISQVSLSTGARPDLATLPPPAAIQQLHHYAYKARDAEETRHFYEDILGLPLYHIIQSDHVPSTGEYCPYTHFFFRLRDGSFIAFFDIGDDEKALPSPNTPLWINHIAFRVDSVQELENTKARLQAHGVEVLGVTDHHIFKSIYFFDPNGIRLELSAQLADAVQMARESTTAHARLAEWTARKQQWRAERAAGASSTPLKPQHNDRPEYGGKR</sequence>
<dbReference type="InterPro" id="IPR051332">
    <property type="entry name" value="Fosfomycin_Res_Enzymes"/>
</dbReference>
<dbReference type="Gene3D" id="3.10.180.10">
    <property type="entry name" value="2,3-Dihydroxybiphenyl 1,2-Dioxygenase, domain 1"/>
    <property type="match status" value="1"/>
</dbReference>
<dbReference type="Pfam" id="PF00903">
    <property type="entry name" value="Glyoxalase"/>
    <property type="match status" value="1"/>
</dbReference>
<accession>A0A2A7USV6</accession>
<reference evidence="5" key="1">
    <citation type="submission" date="2017-09" db="EMBL/GenBank/DDBJ databases">
        <title>FDA dAtabase for Regulatory Grade micrObial Sequences (FDA-ARGOS): Supporting development and validation of Infectious Disease Dx tests.</title>
        <authorList>
            <person name="Minogue T."/>
            <person name="Wolcott M."/>
            <person name="Wasieloski L."/>
            <person name="Aguilar W."/>
            <person name="Moore D."/>
            <person name="Tallon L."/>
            <person name="Sadzewicz L."/>
            <person name="Ott S."/>
            <person name="Zhao X."/>
            <person name="Nagaraj S."/>
            <person name="Vavikolanu K."/>
            <person name="Aluvathingal J."/>
            <person name="Nadendla S."/>
            <person name="Sichtig H."/>
        </authorList>
    </citation>
    <scope>NUCLEOTIDE SEQUENCE [LARGE SCALE GENOMIC DNA]</scope>
    <source>
        <strain evidence="5">FDAARGOS_394</strain>
    </source>
</reference>
<dbReference type="GO" id="GO:0046872">
    <property type="term" value="F:metal ion binding"/>
    <property type="evidence" value="ECO:0007669"/>
    <property type="project" value="UniProtKB-KW"/>
</dbReference>
<dbReference type="CDD" id="cd06587">
    <property type="entry name" value="VOC"/>
    <property type="match status" value="1"/>
</dbReference>
<keyword evidence="5" id="KW-1185">Reference proteome</keyword>
<evidence type="ECO:0000313" key="4">
    <source>
        <dbReference type="EMBL" id="PEH88370.1"/>
    </source>
</evidence>
<dbReference type="GeneID" id="80800327"/>
<dbReference type="SUPFAM" id="SSF54593">
    <property type="entry name" value="Glyoxalase/Bleomycin resistance protein/Dihydroxybiphenyl dioxygenase"/>
    <property type="match status" value="1"/>
</dbReference>
<evidence type="ECO:0000256" key="1">
    <source>
        <dbReference type="ARBA" id="ARBA00022723"/>
    </source>
</evidence>
<dbReference type="InterPro" id="IPR004360">
    <property type="entry name" value="Glyas_Fos-R_dOase_dom"/>
</dbReference>
<name>A0A2A7USV6_COMTR</name>
<dbReference type="PROSITE" id="PS51819">
    <property type="entry name" value="VOC"/>
    <property type="match status" value="1"/>
</dbReference>
<dbReference type="EMBL" id="PDEA01000001">
    <property type="protein sequence ID" value="PEH88370.1"/>
    <property type="molecule type" value="Genomic_DNA"/>
</dbReference>
<protein>
    <submittedName>
        <fullName evidence="4">VOC family protein</fullName>
    </submittedName>
</protein>
<keyword evidence="1" id="KW-0479">Metal-binding</keyword>
<dbReference type="PANTHER" id="PTHR36113">
    <property type="entry name" value="LYASE, PUTATIVE-RELATED-RELATED"/>
    <property type="match status" value="1"/>
</dbReference>
<dbReference type="InterPro" id="IPR037523">
    <property type="entry name" value="VOC_core"/>
</dbReference>
<dbReference type="AlphaFoldDB" id="A0A2A7USV6"/>
<dbReference type="RefSeq" id="WP_066540685.1">
    <property type="nucleotide sequence ID" value="NZ_PDEA01000001.1"/>
</dbReference>
<evidence type="ECO:0000313" key="5">
    <source>
        <dbReference type="Proteomes" id="UP000220246"/>
    </source>
</evidence>
<dbReference type="Proteomes" id="UP000220246">
    <property type="component" value="Unassembled WGS sequence"/>
</dbReference>